<evidence type="ECO:0000256" key="1">
    <source>
        <dbReference type="ARBA" id="ARBA00006774"/>
    </source>
</evidence>
<dbReference type="NCBIfam" id="TIGR00120">
    <property type="entry name" value="ArgJ"/>
    <property type="match status" value="1"/>
</dbReference>
<keyword evidence="5 9" id="KW-0808">Transferase</keyword>
<evidence type="ECO:0000256" key="7">
    <source>
        <dbReference type="ARBA" id="ARBA00023315"/>
    </source>
</evidence>
<dbReference type="GO" id="GO:0006526">
    <property type="term" value="P:L-arginine biosynthetic process"/>
    <property type="evidence" value="ECO:0007669"/>
    <property type="project" value="UniProtKB-UniRule"/>
</dbReference>
<keyword evidence="9" id="KW-0963">Cytoplasm</keyword>
<dbReference type="PANTHER" id="PTHR23100">
    <property type="entry name" value="ARGININE BIOSYNTHESIS BIFUNCTIONAL PROTEIN ARGJ"/>
    <property type="match status" value="1"/>
</dbReference>
<dbReference type="InterPro" id="IPR042195">
    <property type="entry name" value="ArgJ_beta_C"/>
</dbReference>
<proteinExistence type="inferred from homology"/>
<feature type="binding site" evidence="9">
    <location>
        <position position="245"/>
    </location>
    <ligand>
        <name>substrate</name>
    </ligand>
</feature>
<dbReference type="EC" id="2.3.1.1" evidence="9"/>
<evidence type="ECO:0000256" key="8">
    <source>
        <dbReference type="ARBA" id="ARBA00049439"/>
    </source>
</evidence>
<comment type="pathway">
    <text evidence="9">Amino-acid biosynthesis; L-arginine biosynthesis; L-ornithine and N-acetyl-L-glutamate from L-glutamate and N(2)-acetyl-L-ornithine (cyclic): step 1/1.</text>
</comment>
<dbReference type="GO" id="GO:0006592">
    <property type="term" value="P:ornithine biosynthetic process"/>
    <property type="evidence" value="ECO:0007669"/>
    <property type="project" value="TreeGrafter"/>
</dbReference>
<comment type="similarity">
    <text evidence="1 9">Belongs to the ArgJ family.</text>
</comment>
<dbReference type="NCBIfam" id="NF003802">
    <property type="entry name" value="PRK05388.1"/>
    <property type="match status" value="1"/>
</dbReference>
<keyword evidence="4 9" id="KW-0028">Amino-acid biosynthesis</keyword>
<dbReference type="InterPro" id="IPR002813">
    <property type="entry name" value="Arg_biosynth_ArgJ"/>
</dbReference>
<dbReference type="SUPFAM" id="SSF56266">
    <property type="entry name" value="DmpA/ArgJ-like"/>
    <property type="match status" value="1"/>
</dbReference>
<evidence type="ECO:0000313" key="10">
    <source>
        <dbReference type="EMBL" id="RCW88198.1"/>
    </source>
</evidence>
<name>A0A368Z8R7_9RHOB</name>
<feature type="site" description="Cleavage; by autolysis" evidence="9">
    <location>
        <begin position="255"/>
        <end position="256"/>
    </location>
</feature>
<keyword evidence="3 9" id="KW-0055">Arginine biosynthesis</keyword>
<comment type="function">
    <text evidence="9">Catalyzes two activities which are involved in the cyclic version of arginine biosynthesis: the synthesis of N-acetylglutamate from glutamate and acetyl-CoA as the acetyl donor, and of ornithine by transacetylation between N(2)-acetylornithine and glutamate.</text>
</comment>
<dbReference type="EMBL" id="QPJL01000002">
    <property type="protein sequence ID" value="RCW88198.1"/>
    <property type="molecule type" value="Genomic_DNA"/>
</dbReference>
<dbReference type="FunFam" id="3.60.70.12:FF:000001">
    <property type="entry name" value="Arginine biosynthesis bifunctional protein ArgJ, chloroplastic"/>
    <property type="match status" value="1"/>
</dbReference>
<keyword evidence="9" id="KW-0511">Multifunctional enzyme</keyword>
<keyword evidence="6 9" id="KW-0068">Autocatalytic cleavage</keyword>
<dbReference type="AlphaFoldDB" id="A0A368Z8R7"/>
<dbReference type="FunFam" id="3.10.20.340:FF:000001">
    <property type="entry name" value="Arginine biosynthesis bifunctional protein ArgJ, chloroplastic"/>
    <property type="match status" value="1"/>
</dbReference>
<gene>
    <name evidence="9" type="primary">argJ</name>
    <name evidence="10" type="ORF">DFP89_102128</name>
</gene>
<feature type="binding site" evidence="9">
    <location>
        <position position="343"/>
    </location>
    <ligand>
        <name>substrate</name>
    </ligand>
</feature>
<dbReference type="Gene3D" id="3.10.20.340">
    <property type="entry name" value="ArgJ beta chain, C-terminal domain"/>
    <property type="match status" value="1"/>
</dbReference>
<dbReference type="GO" id="GO:0005737">
    <property type="term" value="C:cytoplasm"/>
    <property type="evidence" value="ECO:0007669"/>
    <property type="project" value="UniProtKB-SubCell"/>
</dbReference>
<protein>
    <recommendedName>
        <fullName evidence="9">Arginine biosynthesis bifunctional protein ArgJ</fullName>
    </recommendedName>
    <domain>
        <recommendedName>
            <fullName evidence="9">Glutamate N-acetyltransferase</fullName>
            <ecNumber evidence="9">2.3.1.35</ecNumber>
        </recommendedName>
        <alternativeName>
            <fullName evidence="9">Ornithine acetyltransferase</fullName>
            <shortName evidence="9">OATase</shortName>
        </alternativeName>
        <alternativeName>
            <fullName evidence="9">Ornithine transacetylase</fullName>
        </alternativeName>
    </domain>
    <domain>
        <recommendedName>
            <fullName evidence="9">Amino-acid acetyltransferase</fullName>
            <ecNumber evidence="9">2.3.1.1</ecNumber>
        </recommendedName>
        <alternativeName>
            <fullName evidence="9">N-acetylglutamate synthase</fullName>
            <shortName evidence="9">AGSase</shortName>
        </alternativeName>
    </domain>
    <component>
        <recommendedName>
            <fullName evidence="9">Arginine biosynthesis bifunctional protein ArgJ alpha chain</fullName>
        </recommendedName>
    </component>
    <component>
        <recommendedName>
            <fullName evidence="9">Arginine biosynthesis bifunctional protein ArgJ beta chain</fullName>
        </recommendedName>
    </component>
</protein>
<dbReference type="HAMAP" id="MF_01106">
    <property type="entry name" value="ArgJ"/>
    <property type="match status" value="1"/>
</dbReference>
<feature type="active site" description="Nucleophile" evidence="9">
    <location>
        <position position="256"/>
    </location>
</feature>
<feature type="binding site" evidence="9">
    <location>
        <position position="219"/>
    </location>
    <ligand>
        <name>substrate</name>
    </ligand>
</feature>
<accession>A0A368Z8R7</accession>
<dbReference type="OrthoDB" id="9804242at2"/>
<dbReference type="PANTHER" id="PTHR23100:SF0">
    <property type="entry name" value="ARGININE BIOSYNTHESIS BIFUNCTIONAL PROTEIN ARGJ, MITOCHONDRIAL"/>
    <property type="match status" value="1"/>
</dbReference>
<evidence type="ECO:0000313" key="11">
    <source>
        <dbReference type="Proteomes" id="UP000253345"/>
    </source>
</evidence>
<evidence type="ECO:0000256" key="2">
    <source>
        <dbReference type="ARBA" id="ARBA00011475"/>
    </source>
</evidence>
<dbReference type="RefSeq" id="WP_114347932.1">
    <property type="nucleotide sequence ID" value="NZ_QPJL01000002.1"/>
</dbReference>
<feature type="binding site" evidence="9">
    <location>
        <position position="471"/>
    </location>
    <ligand>
        <name>substrate</name>
    </ligand>
</feature>
<dbReference type="Gene3D" id="3.60.70.12">
    <property type="entry name" value="L-amino peptidase D-ALA esterase/amidase"/>
    <property type="match status" value="1"/>
</dbReference>
<feature type="binding site" evidence="9">
    <location>
        <position position="256"/>
    </location>
    <ligand>
        <name>substrate</name>
    </ligand>
</feature>
<dbReference type="GO" id="GO:0004358">
    <property type="term" value="F:L-glutamate N-acetyltransferase activity, acting on acetyl-L-ornithine as donor"/>
    <property type="evidence" value="ECO:0007669"/>
    <property type="project" value="UniProtKB-UniRule"/>
</dbReference>
<comment type="pathway">
    <text evidence="9">Amino-acid biosynthesis; L-arginine biosynthesis; N(2)-acetyl-L-ornithine from L-glutamate: step 1/4.</text>
</comment>
<feature type="chain" id="PRO_5023211288" description="Arginine biosynthesis bifunctional protein ArgJ beta chain" evidence="9">
    <location>
        <begin position="256"/>
        <end position="471"/>
    </location>
</feature>
<evidence type="ECO:0000256" key="3">
    <source>
        <dbReference type="ARBA" id="ARBA00022571"/>
    </source>
</evidence>
<feature type="site" description="Involved in the stabilization of negative charge on the oxyanion by the formation of the oxyanion hole" evidence="9">
    <location>
        <position position="183"/>
    </location>
</feature>
<comment type="catalytic activity">
    <reaction evidence="8 9">
        <text>N(2)-acetyl-L-ornithine + L-glutamate = N-acetyl-L-glutamate + L-ornithine</text>
        <dbReference type="Rhea" id="RHEA:15349"/>
        <dbReference type="ChEBI" id="CHEBI:29985"/>
        <dbReference type="ChEBI" id="CHEBI:44337"/>
        <dbReference type="ChEBI" id="CHEBI:46911"/>
        <dbReference type="ChEBI" id="CHEBI:57805"/>
        <dbReference type="EC" id="2.3.1.35"/>
    </reaction>
</comment>
<dbReference type="InterPro" id="IPR016117">
    <property type="entry name" value="ArgJ-like_dom_sf"/>
</dbReference>
<dbReference type="Pfam" id="PF01960">
    <property type="entry name" value="ArgJ"/>
    <property type="match status" value="1"/>
</dbReference>
<comment type="subcellular location">
    <subcellularLocation>
        <location evidence="9">Cytoplasm</location>
    </subcellularLocation>
</comment>
<dbReference type="EC" id="2.3.1.35" evidence="9"/>
<comment type="catalytic activity">
    <reaction evidence="9">
        <text>L-glutamate + acetyl-CoA = N-acetyl-L-glutamate + CoA + H(+)</text>
        <dbReference type="Rhea" id="RHEA:24292"/>
        <dbReference type="ChEBI" id="CHEBI:15378"/>
        <dbReference type="ChEBI" id="CHEBI:29985"/>
        <dbReference type="ChEBI" id="CHEBI:44337"/>
        <dbReference type="ChEBI" id="CHEBI:57287"/>
        <dbReference type="ChEBI" id="CHEBI:57288"/>
        <dbReference type="EC" id="2.3.1.1"/>
    </reaction>
</comment>
<organism evidence="10 11">
    <name type="scientific">Paracoccus lutimaris</name>
    <dbReference type="NCBI Taxonomy" id="1490030"/>
    <lineage>
        <taxon>Bacteria</taxon>
        <taxon>Pseudomonadati</taxon>
        <taxon>Pseudomonadota</taxon>
        <taxon>Alphaproteobacteria</taxon>
        <taxon>Rhodobacterales</taxon>
        <taxon>Paracoccaceae</taxon>
        <taxon>Paracoccus</taxon>
    </lineage>
</organism>
<evidence type="ECO:0000256" key="9">
    <source>
        <dbReference type="HAMAP-Rule" id="MF_01106"/>
    </source>
</evidence>
<sequence>MAKSDDKKAKPSDAEKLKVLKKKLKKLKATVKQAAAGLETRAGSAAESAVAAIRAAKPNKLVSPLAPARFPDLPVIEGAEFASGAAGIKYQGRTDVMLVRLAPGTAIAGAFTRSSTRAACVLDCQAKLAGKPDAAAGAAIIVNSGNANAFTGKGGQEAVDSVTGGVAKALGLPRERVFSSSTGVIGEPLPAQRITAIIGDLAAKLDPAGAPGAARAIMTTDTFAKGSAASFQGEGGTINIVGIAKGSGMIAPDMATMLVYIFTDAQIAPAMLQRMLSARVDETFNAITVDSDTSTSDALILAATGKSKAAPITDLRSVPARAFGKALTQVMRDLAQQVVRDGEGATKFVEVQVTGAADTADAHKVAMAIANSPLVKTAIAGEDANWGRVVAAVGKSGAAADRDKLTIRFGDMVLAENGWRAPSYDEEKASAYMKRAELVIGVDLGLGKGKRTVWTCDLTHRYIDINADYRS</sequence>
<feature type="chain" id="PRO_5023211287" description="Arginine biosynthesis bifunctional protein ArgJ alpha chain" evidence="9">
    <location>
        <begin position="1"/>
        <end position="255"/>
    </location>
</feature>
<comment type="subunit">
    <text evidence="2 9">Heterotetramer of two alpha and two beta chains.</text>
</comment>
<evidence type="ECO:0000256" key="6">
    <source>
        <dbReference type="ARBA" id="ARBA00022813"/>
    </source>
</evidence>
<reference evidence="10 11" key="1">
    <citation type="submission" date="2018-07" db="EMBL/GenBank/DDBJ databases">
        <title>Genomic Encyclopedia of Type Strains, Phase III (KMG-III): the genomes of soil and plant-associated and newly described type strains.</title>
        <authorList>
            <person name="Whitman W."/>
        </authorList>
    </citation>
    <scope>NUCLEOTIDE SEQUENCE [LARGE SCALE GENOMIC DNA]</scope>
    <source>
        <strain evidence="10 11">CECT 8525</strain>
    </source>
</reference>
<dbReference type="CDD" id="cd02152">
    <property type="entry name" value="OAT"/>
    <property type="match status" value="1"/>
</dbReference>
<keyword evidence="7 9" id="KW-0012">Acyltransferase</keyword>
<evidence type="ECO:0000256" key="4">
    <source>
        <dbReference type="ARBA" id="ARBA00022605"/>
    </source>
</evidence>
<feature type="site" description="Involved in the stabilization of negative charge on the oxyanion by the formation of the oxyanion hole" evidence="9">
    <location>
        <position position="182"/>
    </location>
</feature>
<dbReference type="Proteomes" id="UP000253345">
    <property type="component" value="Unassembled WGS sequence"/>
</dbReference>
<evidence type="ECO:0000256" key="5">
    <source>
        <dbReference type="ARBA" id="ARBA00022679"/>
    </source>
</evidence>
<keyword evidence="11" id="KW-1185">Reference proteome</keyword>
<dbReference type="UniPathway" id="UPA00068">
    <property type="reaction ID" value="UER00106"/>
</dbReference>
<dbReference type="GO" id="GO:0004042">
    <property type="term" value="F:L-glutamate N-acetyltransferase activity"/>
    <property type="evidence" value="ECO:0007669"/>
    <property type="project" value="UniProtKB-UniRule"/>
</dbReference>
<feature type="binding site" evidence="9">
    <location>
        <position position="466"/>
    </location>
    <ligand>
        <name>substrate</name>
    </ligand>
</feature>
<comment type="caution">
    <text evidence="10">The sequence shown here is derived from an EMBL/GenBank/DDBJ whole genome shotgun (WGS) entry which is preliminary data.</text>
</comment>